<dbReference type="Gene3D" id="3.40.50.1820">
    <property type="entry name" value="alpha/beta hydrolase"/>
    <property type="match status" value="1"/>
</dbReference>
<keyword evidence="1" id="KW-0378">Hydrolase</keyword>
<keyword evidence="4" id="KW-1185">Reference proteome</keyword>
<dbReference type="InterPro" id="IPR000639">
    <property type="entry name" value="Epox_hydrolase-like"/>
</dbReference>
<organism evidence="3 4">
    <name type="scientific">Streptomyces griseoviridis</name>
    <dbReference type="NCBI Taxonomy" id="45398"/>
    <lineage>
        <taxon>Bacteria</taxon>
        <taxon>Bacillati</taxon>
        <taxon>Actinomycetota</taxon>
        <taxon>Actinomycetes</taxon>
        <taxon>Kitasatosporales</taxon>
        <taxon>Streptomycetaceae</taxon>
        <taxon>Streptomyces</taxon>
    </lineage>
</organism>
<feature type="domain" description="AB hydrolase-1" evidence="2">
    <location>
        <begin position="21"/>
        <end position="264"/>
    </location>
</feature>
<dbReference type="Pfam" id="PF00561">
    <property type="entry name" value="Abhydrolase_1"/>
    <property type="match status" value="1"/>
</dbReference>
<dbReference type="Proteomes" id="UP000653493">
    <property type="component" value="Unassembled WGS sequence"/>
</dbReference>
<proteinExistence type="predicted"/>
<dbReference type="SUPFAM" id="SSF53474">
    <property type="entry name" value="alpha/beta-Hydrolases"/>
    <property type="match status" value="1"/>
</dbReference>
<dbReference type="GO" id="GO:0016787">
    <property type="term" value="F:hydrolase activity"/>
    <property type="evidence" value="ECO:0007669"/>
    <property type="project" value="UniProtKB-KW"/>
</dbReference>
<evidence type="ECO:0000313" key="4">
    <source>
        <dbReference type="Proteomes" id="UP000653493"/>
    </source>
</evidence>
<dbReference type="PANTHER" id="PTHR43329">
    <property type="entry name" value="EPOXIDE HYDROLASE"/>
    <property type="match status" value="1"/>
</dbReference>
<reference evidence="3" key="1">
    <citation type="journal article" date="2014" name="Int. J. Syst. Evol. Microbiol.">
        <title>Complete genome sequence of Corynebacterium casei LMG S-19264T (=DSM 44701T), isolated from a smear-ripened cheese.</title>
        <authorList>
            <consortium name="US DOE Joint Genome Institute (JGI-PGF)"/>
            <person name="Walter F."/>
            <person name="Albersmeier A."/>
            <person name="Kalinowski J."/>
            <person name="Ruckert C."/>
        </authorList>
    </citation>
    <scope>NUCLEOTIDE SEQUENCE</scope>
    <source>
        <strain evidence="3">JCM 4234</strain>
    </source>
</reference>
<comment type="caution">
    <text evidence="3">The sequence shown here is derived from an EMBL/GenBank/DDBJ whole genome shotgun (WGS) entry which is preliminary data.</text>
</comment>
<dbReference type="EMBL" id="BMSL01000016">
    <property type="protein sequence ID" value="GGS52301.1"/>
    <property type="molecule type" value="Genomic_DNA"/>
</dbReference>
<evidence type="ECO:0000256" key="1">
    <source>
        <dbReference type="ARBA" id="ARBA00022801"/>
    </source>
</evidence>
<gene>
    <name evidence="3" type="ORF">GCM10010238_47110</name>
</gene>
<protein>
    <submittedName>
        <fullName evidence="3">Haloalkane dehalogenase</fullName>
    </submittedName>
</protein>
<dbReference type="InterPro" id="IPR029058">
    <property type="entry name" value="AB_hydrolase_fold"/>
</dbReference>
<evidence type="ECO:0000259" key="2">
    <source>
        <dbReference type="Pfam" id="PF00561"/>
    </source>
</evidence>
<sequence length="285" mass="30979">MRTTVNGVPLVLETTSHGEGPAVLLVHGFADIGRVWDSQVRALTEAGYRAVTLDVRGHGGSDKPEAVTDYDLVHQVVDLMGVLDHYGIEKAHLVGHDWGAATAWALASVHPERVLSLTALAVGHPTAFGDACKAEADFVQLRRIWYMLLFQFQGVAEQWLTDDDFHNFRHFLGTHPDLDAVVERMKEPGALTAALNVYRAVLPPQALTGSVVLPQVPVPAMGIWGAEDPYNTELGMTGSAAYVDGPWRYERLDAAGHWPHLDAPAEVNRLLLDFLAGTAAQQPEG</sequence>
<name>A0A918LIG4_STRGD</name>
<dbReference type="AlphaFoldDB" id="A0A918LIG4"/>
<reference evidence="3" key="2">
    <citation type="submission" date="2020-09" db="EMBL/GenBank/DDBJ databases">
        <authorList>
            <person name="Sun Q."/>
            <person name="Ohkuma M."/>
        </authorList>
    </citation>
    <scope>NUCLEOTIDE SEQUENCE</scope>
    <source>
        <strain evidence="3">JCM 4234</strain>
    </source>
</reference>
<evidence type="ECO:0000313" key="3">
    <source>
        <dbReference type="EMBL" id="GGS52301.1"/>
    </source>
</evidence>
<dbReference type="PRINTS" id="PR00412">
    <property type="entry name" value="EPOXHYDRLASE"/>
</dbReference>
<dbReference type="InterPro" id="IPR000073">
    <property type="entry name" value="AB_hydrolase_1"/>
</dbReference>
<accession>A0A918LIG4</accession>
<dbReference type="PRINTS" id="PR00111">
    <property type="entry name" value="ABHYDROLASE"/>
</dbReference>